<proteinExistence type="predicted"/>
<dbReference type="EMBL" id="LGGP01000056">
    <property type="protein sequence ID" value="KUK81458.1"/>
    <property type="molecule type" value="Genomic_DNA"/>
</dbReference>
<comment type="caution">
    <text evidence="1">The sequence shown here is derived from an EMBL/GenBank/DDBJ whole genome shotgun (WGS) entry which is preliminary data.</text>
</comment>
<accession>A0A101HR53</accession>
<dbReference type="AlphaFoldDB" id="A0A101HR53"/>
<name>A0A101HR53_9BACT</name>
<reference evidence="2" key="1">
    <citation type="journal article" date="2015" name="MBio">
        <title>Genome-Resolved Metagenomic Analysis Reveals Roles for Candidate Phyla and Other Microbial Community Members in Biogeochemical Transformations in Oil Reservoirs.</title>
        <authorList>
            <person name="Hu P."/>
            <person name="Tom L."/>
            <person name="Singh A."/>
            <person name="Thomas B.C."/>
            <person name="Baker B.J."/>
            <person name="Piceno Y.M."/>
            <person name="Andersen G.L."/>
            <person name="Banfield J.F."/>
        </authorList>
    </citation>
    <scope>NUCLEOTIDE SEQUENCE [LARGE SCALE GENOMIC DNA]</scope>
</reference>
<dbReference type="PATRIC" id="fig|1184387.3.peg.801"/>
<evidence type="ECO:0000313" key="2">
    <source>
        <dbReference type="Proteomes" id="UP000054092"/>
    </source>
</evidence>
<gene>
    <name evidence="1" type="ORF">XD94_0462</name>
</gene>
<dbReference type="Proteomes" id="UP000054092">
    <property type="component" value="Unassembled WGS sequence"/>
</dbReference>
<sequence>MASNVEGTYSVVTVRDFGKAWRRRTARILLKKSVVSKMELESITRDMWESSGQDVDEMITVFYLPGMDTNSVAYSFGSCMKDGVAKISYR</sequence>
<evidence type="ECO:0000313" key="1">
    <source>
        <dbReference type="EMBL" id="KUK81458.1"/>
    </source>
</evidence>
<organism evidence="1 2">
    <name type="scientific">Mesotoga prima</name>
    <dbReference type="NCBI Taxonomy" id="1184387"/>
    <lineage>
        <taxon>Bacteria</taxon>
        <taxon>Thermotogati</taxon>
        <taxon>Thermotogota</taxon>
        <taxon>Thermotogae</taxon>
        <taxon>Kosmotogales</taxon>
        <taxon>Kosmotogaceae</taxon>
        <taxon>Mesotoga</taxon>
    </lineage>
</organism>
<protein>
    <submittedName>
        <fullName evidence="1">Uncharacterized protein</fullName>
    </submittedName>
</protein>